<dbReference type="FunFam" id="3.20.110.10:FF:000003">
    <property type="entry name" value="Alpha-mannosidase"/>
    <property type="match status" value="1"/>
</dbReference>
<evidence type="ECO:0000256" key="14">
    <source>
        <dbReference type="ARBA" id="ARBA00059516"/>
    </source>
</evidence>
<evidence type="ECO:0000256" key="1">
    <source>
        <dbReference type="ARBA" id="ARBA00004323"/>
    </source>
</evidence>
<comment type="catalytic activity">
    <reaction evidence="15">
        <text>N(4)-{beta-D-GlcNAc-(1-&gt;2)-alpha-D-Man-(1-&gt;3)-[alpha-D-Man-(1-&gt;3)-[alpha-D-Man-(1-&gt;6)]-alpha-D-Man-(1-&gt;6)]-beta-D-Man-(1-&gt;4)-beta-D-GlcNAc-(1-&gt;4)-beta-D-GlcNAc}-L-asparaginyl-[protein] + 2 H2O = 2 alpha-D-mannopyranose + an N(4)-{beta-D-GlcNAc-(1-&gt;2)-alpha-D-Man-(1-&gt;3)-[alpha-D-Man-(1-&gt;6)]-beta-D-Man-(1-&gt;4)-beta-D-GlcNAc-(1-&gt;4)-beta-D-GlcNAc}-L-asparaginyl-[protein]</text>
        <dbReference type="Rhea" id="RHEA:56052"/>
        <dbReference type="Rhea" id="RHEA-COMP:14368"/>
        <dbReference type="Rhea" id="RHEA-COMP:14369"/>
        <dbReference type="ChEBI" id="CHEBI:15377"/>
        <dbReference type="ChEBI" id="CHEBI:28729"/>
        <dbReference type="ChEBI" id="CHEBI:60615"/>
        <dbReference type="ChEBI" id="CHEBI:60625"/>
        <dbReference type="EC" id="3.2.1.114"/>
    </reaction>
</comment>
<keyword evidence="6 16" id="KW-0378">Hydrolase</keyword>
<dbReference type="GO" id="GO:0004572">
    <property type="term" value="F:mannosyl-oligosaccharide 1,3-1,6-alpha-mannosidase activity"/>
    <property type="evidence" value="ECO:0007669"/>
    <property type="project" value="UniProtKB-EC"/>
</dbReference>
<reference evidence="19" key="1">
    <citation type="submission" date="2019-08" db="EMBL/GenBank/DDBJ databases">
        <title>The improved chromosome-level genome for the pearl oyster Pinctada fucata martensii using PacBio sequencing and Hi-C.</title>
        <authorList>
            <person name="Zheng Z."/>
        </authorList>
    </citation>
    <scope>NUCLEOTIDE SEQUENCE</scope>
    <source>
        <strain evidence="19">ZZ-2019</strain>
        <tissue evidence="19">Adductor muscle</tissue>
    </source>
</reference>
<keyword evidence="10" id="KW-0333">Golgi apparatus</keyword>
<dbReference type="InterPro" id="IPR011013">
    <property type="entry name" value="Gal_mutarotase_sf_dom"/>
</dbReference>
<dbReference type="Pfam" id="PF09261">
    <property type="entry name" value="Alpha-mann_mid"/>
    <property type="match status" value="1"/>
</dbReference>
<comment type="cofactor">
    <cofactor evidence="16">
        <name>Zn(2+)</name>
        <dbReference type="ChEBI" id="CHEBI:29105"/>
    </cofactor>
    <text evidence="16">Binds 1 zinc ion per subunit.</text>
</comment>
<evidence type="ECO:0000256" key="7">
    <source>
        <dbReference type="ARBA" id="ARBA00022833"/>
    </source>
</evidence>
<evidence type="ECO:0000256" key="16">
    <source>
        <dbReference type="RuleBase" id="RU361199"/>
    </source>
</evidence>
<evidence type="ECO:0000256" key="11">
    <source>
        <dbReference type="ARBA" id="ARBA00023136"/>
    </source>
</evidence>
<dbReference type="InterPro" id="IPR000602">
    <property type="entry name" value="Glyco_hydro_38_N"/>
</dbReference>
<dbReference type="SUPFAM" id="SSF88713">
    <property type="entry name" value="Glycoside hydrolase/deacetylase"/>
    <property type="match status" value="1"/>
</dbReference>
<dbReference type="GO" id="GO:0006491">
    <property type="term" value="P:N-glycan processing"/>
    <property type="evidence" value="ECO:0007669"/>
    <property type="project" value="TreeGrafter"/>
</dbReference>
<dbReference type="FunFam" id="2.60.40.1180:FF:000019">
    <property type="entry name" value="Alpha-mannosidase 2"/>
    <property type="match status" value="1"/>
</dbReference>
<dbReference type="Pfam" id="PF07748">
    <property type="entry name" value="Glyco_hydro_38C"/>
    <property type="match status" value="1"/>
</dbReference>
<evidence type="ECO:0000313" key="20">
    <source>
        <dbReference type="Proteomes" id="UP001186944"/>
    </source>
</evidence>
<dbReference type="Gene3D" id="1.20.1270.50">
    <property type="entry name" value="Glycoside hydrolase family 38, central domain"/>
    <property type="match status" value="1"/>
</dbReference>
<evidence type="ECO:0000256" key="15">
    <source>
        <dbReference type="ARBA" id="ARBA00093232"/>
    </source>
</evidence>
<dbReference type="Proteomes" id="UP001186944">
    <property type="component" value="Unassembled WGS sequence"/>
</dbReference>
<organism evidence="19 20">
    <name type="scientific">Pinctada imbricata</name>
    <name type="common">Atlantic pearl-oyster</name>
    <name type="synonym">Pinctada martensii</name>
    <dbReference type="NCBI Taxonomy" id="66713"/>
    <lineage>
        <taxon>Eukaryota</taxon>
        <taxon>Metazoa</taxon>
        <taxon>Spiralia</taxon>
        <taxon>Lophotrochozoa</taxon>
        <taxon>Mollusca</taxon>
        <taxon>Bivalvia</taxon>
        <taxon>Autobranchia</taxon>
        <taxon>Pteriomorphia</taxon>
        <taxon>Pterioida</taxon>
        <taxon>Pterioidea</taxon>
        <taxon>Pteriidae</taxon>
        <taxon>Pinctada</taxon>
    </lineage>
</organism>
<evidence type="ECO:0000256" key="5">
    <source>
        <dbReference type="ARBA" id="ARBA00022723"/>
    </source>
</evidence>
<dbReference type="SUPFAM" id="SSF88688">
    <property type="entry name" value="Families 57/38 glycoside transferase middle domain"/>
    <property type="match status" value="1"/>
</dbReference>
<dbReference type="FunFam" id="1.20.1270.50:FF:000001">
    <property type="entry name" value="Alpha-mannosidase"/>
    <property type="match status" value="1"/>
</dbReference>
<keyword evidence="11 17" id="KW-0472">Membrane</keyword>
<keyword evidence="20" id="KW-1185">Reference proteome</keyword>
<comment type="caution">
    <text evidence="19">The sequence shown here is derived from an EMBL/GenBank/DDBJ whole genome shotgun (WGS) entry which is preliminary data.</text>
</comment>
<dbReference type="Gene3D" id="2.70.98.30">
    <property type="entry name" value="Golgi alpha-mannosidase II, domain 4"/>
    <property type="match status" value="1"/>
</dbReference>
<dbReference type="GO" id="GO:0000139">
    <property type="term" value="C:Golgi membrane"/>
    <property type="evidence" value="ECO:0007669"/>
    <property type="project" value="UniProtKB-SubCell"/>
</dbReference>
<evidence type="ECO:0000256" key="4">
    <source>
        <dbReference type="ARBA" id="ARBA00022692"/>
    </source>
</evidence>
<dbReference type="InterPro" id="IPR037094">
    <property type="entry name" value="Glyco_hydro_38_cen_sf"/>
</dbReference>
<dbReference type="PANTHER" id="PTHR11607:SF3">
    <property type="entry name" value="LYSOSOMAL ALPHA-MANNOSIDASE"/>
    <property type="match status" value="1"/>
</dbReference>
<evidence type="ECO:0000256" key="8">
    <source>
        <dbReference type="ARBA" id="ARBA00022968"/>
    </source>
</evidence>
<evidence type="ECO:0000256" key="13">
    <source>
        <dbReference type="ARBA" id="ARBA00023295"/>
    </source>
</evidence>
<dbReference type="EC" id="3.2.1.-" evidence="16"/>
<comment type="pathway">
    <text evidence="2">Protein modification; protein glycosylation.</text>
</comment>
<dbReference type="GO" id="GO:0046872">
    <property type="term" value="F:metal ion binding"/>
    <property type="evidence" value="ECO:0007669"/>
    <property type="project" value="UniProtKB-KW"/>
</dbReference>
<evidence type="ECO:0000313" key="19">
    <source>
        <dbReference type="EMBL" id="KAK3094740.1"/>
    </source>
</evidence>
<keyword evidence="13 16" id="KW-0326">Glycosidase</keyword>
<evidence type="ECO:0000256" key="9">
    <source>
        <dbReference type="ARBA" id="ARBA00022989"/>
    </source>
</evidence>
<evidence type="ECO:0000256" key="3">
    <source>
        <dbReference type="ARBA" id="ARBA00009792"/>
    </source>
</evidence>
<dbReference type="EMBL" id="VSWD01000008">
    <property type="protein sequence ID" value="KAK3094740.1"/>
    <property type="molecule type" value="Genomic_DNA"/>
</dbReference>
<dbReference type="InterPro" id="IPR013780">
    <property type="entry name" value="Glyco_hydro_b"/>
</dbReference>
<dbReference type="SUPFAM" id="SSF74650">
    <property type="entry name" value="Galactose mutarotase-like"/>
    <property type="match status" value="1"/>
</dbReference>
<gene>
    <name evidence="19" type="ORF">FSP39_005639</name>
</gene>
<protein>
    <recommendedName>
        <fullName evidence="16">Alpha-mannosidase</fullName>
        <ecNumber evidence="16">3.2.1.-</ecNumber>
    </recommendedName>
</protein>
<sequence length="1153" mass="131724">MKRYMVVWVGMFFVVVCVSLYLMMETVSSNMGKSSDINTVLIEEKIAKIKSDIHKNKNLINDIKDIVRKMTRGDREAAEKLEKVLRENLNEEEEVDKPQVQVPVVKADIKSPDVKSKGAVQVSEKTCGLAEGPNANSDVQMLQLFDFLKFDNPDGGAWKQGWPVTYEKDRWGKDNVLHVVVIPHTHCDPGWVKTLNDYYHQQVKPILDNMVIKLEQDKRRKFMYAEMSFFSIWWDEISEEKRERVKKLIANKQFEIVTGGWVMNDEANTHYAAMVDQMIEGNQYIHGITGAKPESGWAIDPFGHTPTMAYILKRSGFKNMLIQRVHYSVKKHFAKERSLEFMWRQNWDYGGATDMFCHMMPFYSYDVPHTCGPEPAVCCQFDFARLAPSRYSCPWSIPPKAIDDNNVAKRAKMLIDQYKKKASLYRGNVVLIPLGDDFRYDKLEEWDKQYNNYQKIFDYLKKTPELGVQAEFGTLSDYFNKLYEVTGTAKGSRPKDFPVLSGDFFTYADRDDHYWSGYYTSRPFYKNFDRLLESTLRSAEIAFTLAKAHQDKHKMVNLQSETLMKQLVDSRRSLGLFQHHDAITGTAKDFVVEDYGRRLLTALTDSKKVIVESIAYLTAKKDYKDKVEHMFNLDESREHHDSLPEKNVIAVSSDPVVVLFYNSLGHAREQVVKIHISSPHVKVTDPNGNTVATQTDPYWIDKEEASLERYKVSFVANVPALGVSRYLIKEAKDNQKNVHSQITFYSSEAEITDQGPFHMKTESLGDFTLETSRLEAHFTGDTGLLQSVTMKSSKKTYQSTVSFQSYGARGGKEKSGAYLFLPDGGARILKGHGVIRVVKGPVVSEVTVFMSHVQHVVRLHNSPGTDGLTVDIYNLVDIRDQTNFEMGMKVSTDIKNKDREFCSDLNGFQMQKHKTLDKLPLQANYYPMPAMAYIEDDEHRFSLLTAQSLGVASLKQGEIEVIMDRRLNQDDNRGLGQGVRDNKLTPNRFRLLFEPRNSPVVKEKTDGFPSLQAHTSYLHLIHPLLTIPQREGEKTPEVVPSFSALETPLPCDVHLLNLRTLQGKPDSNVDKYKPKKEAGLLLHRLGLDCALPNSGLQCKDTQGKIAFGDMFKDFKPSKITETSLTLLHEKESISPETSVQLKPMEIHSYRVTW</sequence>
<evidence type="ECO:0000259" key="18">
    <source>
        <dbReference type="SMART" id="SM00872"/>
    </source>
</evidence>
<accession>A0AA89BT36</accession>
<dbReference type="AlphaFoldDB" id="A0AA89BT36"/>
<feature type="transmembrane region" description="Helical" evidence="17">
    <location>
        <begin position="5"/>
        <end position="24"/>
    </location>
</feature>
<dbReference type="CDD" id="cd10809">
    <property type="entry name" value="GH38N_AMII_GMII_SfManIII_like"/>
    <property type="match status" value="1"/>
</dbReference>
<keyword evidence="8" id="KW-0735">Signal-anchor</keyword>
<dbReference type="InterPro" id="IPR011330">
    <property type="entry name" value="Glyco_hydro/deAcase_b/a-brl"/>
</dbReference>
<dbReference type="GO" id="GO:0030246">
    <property type="term" value="F:carbohydrate binding"/>
    <property type="evidence" value="ECO:0007669"/>
    <property type="project" value="InterPro"/>
</dbReference>
<dbReference type="Pfam" id="PF01074">
    <property type="entry name" value="Glyco_hydro_38N"/>
    <property type="match status" value="1"/>
</dbReference>
<dbReference type="SMART" id="SM00872">
    <property type="entry name" value="Alpha-mann_mid"/>
    <property type="match status" value="1"/>
</dbReference>
<dbReference type="GO" id="GO:0006013">
    <property type="term" value="P:mannose metabolic process"/>
    <property type="evidence" value="ECO:0007669"/>
    <property type="project" value="InterPro"/>
</dbReference>
<dbReference type="InterPro" id="IPR027291">
    <property type="entry name" value="Glyco_hydro_38_N_sf"/>
</dbReference>
<evidence type="ECO:0000256" key="12">
    <source>
        <dbReference type="ARBA" id="ARBA00023157"/>
    </source>
</evidence>
<name>A0AA89BT36_PINIB</name>
<dbReference type="InterPro" id="IPR015341">
    <property type="entry name" value="Glyco_hydro_38_cen"/>
</dbReference>
<keyword evidence="12" id="KW-1015">Disulfide bond</keyword>
<evidence type="ECO:0000256" key="10">
    <source>
        <dbReference type="ARBA" id="ARBA00023034"/>
    </source>
</evidence>
<dbReference type="InterPro" id="IPR050843">
    <property type="entry name" value="Glycosyl_Hydrlase_38"/>
</dbReference>
<dbReference type="InterPro" id="IPR028995">
    <property type="entry name" value="Glyco_hydro_57/38_cen_sf"/>
</dbReference>
<evidence type="ECO:0000256" key="17">
    <source>
        <dbReference type="SAM" id="Phobius"/>
    </source>
</evidence>
<keyword evidence="5 16" id="KW-0479">Metal-binding</keyword>
<keyword evidence="4 17" id="KW-0812">Transmembrane</keyword>
<comment type="function">
    <text evidence="14">Catalyzes the first committed step in the biosynthesis of complex N-glycans. It controls conversion of high mannose to complex N-glycans; the final hydrolytic step in the N-glycan maturation pathway.</text>
</comment>
<dbReference type="PANTHER" id="PTHR11607">
    <property type="entry name" value="ALPHA-MANNOSIDASE"/>
    <property type="match status" value="1"/>
</dbReference>
<evidence type="ECO:0000256" key="6">
    <source>
        <dbReference type="ARBA" id="ARBA00022801"/>
    </source>
</evidence>
<proteinExistence type="inferred from homology"/>
<dbReference type="InterPro" id="IPR011682">
    <property type="entry name" value="Glyco_hydro_38_C"/>
</dbReference>
<comment type="similarity">
    <text evidence="3 16">Belongs to the glycosyl hydrolase 38 family.</text>
</comment>
<feature type="domain" description="Glycoside hydrolase family 38 central" evidence="18">
    <location>
        <begin position="513"/>
        <end position="599"/>
    </location>
</feature>
<keyword evidence="9 17" id="KW-1133">Transmembrane helix</keyword>
<comment type="subcellular location">
    <subcellularLocation>
        <location evidence="1">Golgi apparatus membrane</location>
        <topology evidence="1">Single-pass type II membrane protein</topology>
    </subcellularLocation>
</comment>
<dbReference type="FunFam" id="2.70.98.30:FF:000002">
    <property type="entry name" value="Alpha-mannosidase"/>
    <property type="match status" value="1"/>
</dbReference>
<keyword evidence="7 16" id="KW-0862">Zinc</keyword>
<dbReference type="Gene3D" id="3.20.110.10">
    <property type="entry name" value="Glycoside hydrolase 38, N terminal domain"/>
    <property type="match status" value="1"/>
</dbReference>
<evidence type="ECO:0000256" key="2">
    <source>
        <dbReference type="ARBA" id="ARBA00004922"/>
    </source>
</evidence>
<dbReference type="Gene3D" id="2.60.40.1180">
    <property type="entry name" value="Golgi alpha-mannosidase II"/>
    <property type="match status" value="1"/>
</dbReference>